<keyword evidence="2" id="KW-1185">Reference proteome</keyword>
<dbReference type="Proteomes" id="UP000316598">
    <property type="component" value="Unassembled WGS sequence"/>
</dbReference>
<organism evidence="1 2">
    <name type="scientific">Rubripirellula amarantea</name>
    <dbReference type="NCBI Taxonomy" id="2527999"/>
    <lineage>
        <taxon>Bacteria</taxon>
        <taxon>Pseudomonadati</taxon>
        <taxon>Planctomycetota</taxon>
        <taxon>Planctomycetia</taxon>
        <taxon>Pirellulales</taxon>
        <taxon>Pirellulaceae</taxon>
        <taxon>Rubripirellula</taxon>
    </lineage>
</organism>
<accession>A0A5C5WEK5</accession>
<comment type="caution">
    <text evidence="1">The sequence shown here is derived from an EMBL/GenBank/DDBJ whole genome shotgun (WGS) entry which is preliminary data.</text>
</comment>
<sequence>MSRKHDWKQIANISQRATQILERMLEYSHGYSVLGDLDTSEKISQLGPSLTHLVSEINEHRAGLAIVADHAGCRGLRELIEPWNQKIDDVNCGEYTFCSSTHKGPLELIAADINGDRTSFSLGITDCRRNQDVAMSILASLPDGPVVYGVWRHNGHETSEKTTPLSWKLLEYVWSTKSHTCDLADLAGKVWDQSKDITEVLVGNQRREVNRFMRDGGIPLKMSISEGSVMIERIKENQSSTDID</sequence>
<name>A0A5C5WEK5_9BACT</name>
<dbReference type="RefSeq" id="WP_146516883.1">
    <property type="nucleotide sequence ID" value="NZ_SJPI01000003.1"/>
</dbReference>
<protein>
    <submittedName>
        <fullName evidence="1">Uncharacterized protein</fullName>
    </submittedName>
</protein>
<evidence type="ECO:0000313" key="1">
    <source>
        <dbReference type="EMBL" id="TWT49356.1"/>
    </source>
</evidence>
<reference evidence="1 2" key="1">
    <citation type="submission" date="2019-02" db="EMBL/GenBank/DDBJ databases">
        <title>Deep-cultivation of Planctomycetes and their phenomic and genomic characterization uncovers novel biology.</title>
        <authorList>
            <person name="Wiegand S."/>
            <person name="Jogler M."/>
            <person name="Boedeker C."/>
            <person name="Pinto D."/>
            <person name="Vollmers J."/>
            <person name="Rivas-Marin E."/>
            <person name="Kohn T."/>
            <person name="Peeters S.H."/>
            <person name="Heuer A."/>
            <person name="Rast P."/>
            <person name="Oberbeckmann S."/>
            <person name="Bunk B."/>
            <person name="Jeske O."/>
            <person name="Meyerdierks A."/>
            <person name="Storesund J.E."/>
            <person name="Kallscheuer N."/>
            <person name="Luecker S."/>
            <person name="Lage O.M."/>
            <person name="Pohl T."/>
            <person name="Merkel B.J."/>
            <person name="Hornburger P."/>
            <person name="Mueller R.-W."/>
            <person name="Bruemmer F."/>
            <person name="Labrenz M."/>
            <person name="Spormann A.M."/>
            <person name="Op Den Camp H."/>
            <person name="Overmann J."/>
            <person name="Amann R."/>
            <person name="Jetten M.S.M."/>
            <person name="Mascher T."/>
            <person name="Medema M.H."/>
            <person name="Devos D.P."/>
            <person name="Kaster A.-K."/>
            <person name="Ovreas L."/>
            <person name="Rohde M."/>
            <person name="Galperin M.Y."/>
            <person name="Jogler C."/>
        </authorList>
    </citation>
    <scope>NUCLEOTIDE SEQUENCE [LARGE SCALE GENOMIC DNA]</scope>
    <source>
        <strain evidence="1 2">Pla22</strain>
    </source>
</reference>
<dbReference type="EMBL" id="SJPI01000003">
    <property type="protein sequence ID" value="TWT49356.1"/>
    <property type="molecule type" value="Genomic_DNA"/>
</dbReference>
<gene>
    <name evidence="1" type="ORF">Pla22_45520</name>
</gene>
<evidence type="ECO:0000313" key="2">
    <source>
        <dbReference type="Proteomes" id="UP000316598"/>
    </source>
</evidence>
<proteinExistence type="predicted"/>
<dbReference type="AlphaFoldDB" id="A0A5C5WEK5"/>